<proteinExistence type="predicted"/>
<name>S6VPJ4_PSESF</name>
<feature type="region of interest" description="Disordered" evidence="1">
    <location>
        <begin position="200"/>
        <end position="225"/>
    </location>
</feature>
<dbReference type="EMBL" id="AOKG01000928">
    <property type="protein sequence ID" value="EPN56075.1"/>
    <property type="molecule type" value="Genomic_DNA"/>
</dbReference>
<evidence type="ECO:0000313" key="3">
    <source>
        <dbReference type="Proteomes" id="UP000015729"/>
    </source>
</evidence>
<dbReference type="RefSeq" id="WP_017710572.1">
    <property type="nucleotide sequence ID" value="NZ_ANJL01000116.1"/>
</dbReference>
<reference evidence="2 3" key="1">
    <citation type="journal article" date="2013" name="PLoS Pathog.">
        <title>Genomic analysis of the Kiwifruit pathogen Pseudomonas syringae pv. actinidiae provides insight into the origins of an emergent plant disease.</title>
        <authorList>
            <person name="McCann H.C."/>
            <person name="Rikkerink E.H."/>
            <person name="Bertels F."/>
            <person name="Fiers M."/>
            <person name="Lu A."/>
            <person name="Rees-George J."/>
            <person name="Andersen M.T."/>
            <person name="Gleave A.P."/>
            <person name="Haubold B."/>
            <person name="Wohlers M.W."/>
            <person name="Guttman D.S."/>
            <person name="Wang P.W."/>
            <person name="Straub C."/>
            <person name="Vanneste J.L."/>
            <person name="Rainey P.B."/>
            <person name="Templeton M.D."/>
        </authorList>
    </citation>
    <scope>NUCLEOTIDE SEQUENCE [LARGE SCALE GENOMIC DNA]</scope>
    <source>
        <strain evidence="2 3">ICMP 18807</strain>
    </source>
</reference>
<evidence type="ECO:0000256" key="1">
    <source>
        <dbReference type="SAM" id="MobiDB-lite"/>
    </source>
</evidence>
<protein>
    <submittedName>
        <fullName evidence="2">Uncharacterized protein</fullName>
    </submittedName>
</protein>
<dbReference type="PATRIC" id="fig|1194404.4.peg.2872"/>
<organism evidence="2 3">
    <name type="scientific">Pseudomonas syringae pv. actinidiae ICMP 18807</name>
    <dbReference type="NCBI Taxonomy" id="1194404"/>
    <lineage>
        <taxon>Bacteria</taxon>
        <taxon>Pseudomonadati</taxon>
        <taxon>Pseudomonadota</taxon>
        <taxon>Gammaproteobacteria</taxon>
        <taxon>Pseudomonadales</taxon>
        <taxon>Pseudomonadaceae</taxon>
        <taxon>Pseudomonas</taxon>
        <taxon>Pseudomonas syringae</taxon>
    </lineage>
</organism>
<gene>
    <name evidence="2" type="ORF">A244_13885</name>
</gene>
<feature type="compositionally biased region" description="Pro residues" evidence="1">
    <location>
        <begin position="204"/>
        <end position="225"/>
    </location>
</feature>
<sequence>MASYPQRVWENIIPLSVGKTLPEAFEEWSFKDVVRDHEHPTETCELCDQESLRYQFEIRNEFTGHALWVGSQCILRFGVSVFEAGRKLSAKDTQKKLDRLTQKMRDDACLRSLQKLADAEGGSILANALRYYQRHGYLSPKFAFVVLWRLKENDIDHSPSFFKVALRRDQHKKDMREMKLSSVHMIWPALSSSQRELAIRLGHRPPPPPLPLPPSFTNLPPLPLS</sequence>
<evidence type="ECO:0000313" key="2">
    <source>
        <dbReference type="EMBL" id="EPN56075.1"/>
    </source>
</evidence>
<dbReference type="Proteomes" id="UP000015729">
    <property type="component" value="Unassembled WGS sequence"/>
</dbReference>
<dbReference type="AlphaFoldDB" id="S6VPJ4"/>
<comment type="caution">
    <text evidence="2">The sequence shown here is derived from an EMBL/GenBank/DDBJ whole genome shotgun (WGS) entry which is preliminary data.</text>
</comment>
<accession>S6VPJ4</accession>